<name>A0AAW1DQ98_9HEMI</name>
<dbReference type="EC" id="3.2.2.21" evidence="4"/>
<keyword evidence="6" id="KW-0378">Hydrolase</keyword>
<dbReference type="FunFam" id="3.10.300.10:FF:000001">
    <property type="entry name" value="Putative 3-methyladenine DNA glycosylase"/>
    <property type="match status" value="1"/>
</dbReference>
<dbReference type="Pfam" id="PF02245">
    <property type="entry name" value="Pur_DNA_glyco"/>
    <property type="match status" value="1"/>
</dbReference>
<evidence type="ECO:0000256" key="9">
    <source>
        <dbReference type="ARBA" id="ARBA00066187"/>
    </source>
</evidence>
<keyword evidence="7" id="KW-0234">DNA repair</keyword>
<keyword evidence="15" id="KW-1185">Reference proteome</keyword>
<dbReference type="HAMAP" id="MF_00527">
    <property type="entry name" value="3MGH"/>
    <property type="match status" value="1"/>
</dbReference>
<comment type="catalytic activity">
    <reaction evidence="1">
        <text>Hydrolysis of alkylated DNA, releasing 3-methyladenine, 3-methylguanine, 7-methylguanine and 7-methyladenine.</text>
        <dbReference type="EC" id="3.2.2.21"/>
    </reaction>
</comment>
<dbReference type="GO" id="GO:0003677">
    <property type="term" value="F:DNA binding"/>
    <property type="evidence" value="ECO:0007669"/>
    <property type="project" value="InterPro"/>
</dbReference>
<dbReference type="AlphaFoldDB" id="A0AAW1DQ98"/>
<dbReference type="NCBIfam" id="TIGR00567">
    <property type="entry name" value="3mg"/>
    <property type="match status" value="1"/>
</dbReference>
<dbReference type="InterPro" id="IPR003180">
    <property type="entry name" value="MPG"/>
</dbReference>
<dbReference type="GO" id="GO:0006284">
    <property type="term" value="P:base-excision repair"/>
    <property type="evidence" value="ECO:0007669"/>
    <property type="project" value="InterPro"/>
</dbReference>
<evidence type="ECO:0000256" key="12">
    <source>
        <dbReference type="ARBA" id="ARBA00078171"/>
    </source>
</evidence>
<dbReference type="Proteomes" id="UP001461498">
    <property type="component" value="Unassembled WGS sequence"/>
</dbReference>
<evidence type="ECO:0000256" key="8">
    <source>
        <dbReference type="ARBA" id="ARBA00033426"/>
    </source>
</evidence>
<dbReference type="CDD" id="cd00540">
    <property type="entry name" value="AAG"/>
    <property type="match status" value="1"/>
</dbReference>
<comment type="subunit">
    <text evidence="9">Binds MBD1. Binds SSBP1.</text>
</comment>
<comment type="similarity">
    <text evidence="3">Belongs to the DNA glycosylase MPG family.</text>
</comment>
<evidence type="ECO:0000256" key="2">
    <source>
        <dbReference type="ARBA" id="ARBA00002421"/>
    </source>
</evidence>
<evidence type="ECO:0000256" key="10">
    <source>
        <dbReference type="ARBA" id="ARBA00068926"/>
    </source>
</evidence>
<evidence type="ECO:0000256" key="11">
    <source>
        <dbReference type="ARBA" id="ARBA00076879"/>
    </source>
</evidence>
<protein>
    <recommendedName>
        <fullName evidence="10">DNA-3-methyladenine glycosylase</fullName>
        <ecNumber evidence="4">3.2.2.21</ecNumber>
    </recommendedName>
    <alternativeName>
        <fullName evidence="11">3-alkyladenine DNA glycosylase</fullName>
    </alternativeName>
    <alternativeName>
        <fullName evidence="8">3-methyladenine DNA glycosidase</fullName>
    </alternativeName>
    <alternativeName>
        <fullName evidence="13">ADPG</fullName>
    </alternativeName>
    <alternativeName>
        <fullName evidence="12">N-methylpurine-DNA glycosylase</fullName>
    </alternativeName>
</protein>
<evidence type="ECO:0000256" key="7">
    <source>
        <dbReference type="ARBA" id="ARBA00023204"/>
    </source>
</evidence>
<evidence type="ECO:0000313" key="15">
    <source>
        <dbReference type="Proteomes" id="UP001461498"/>
    </source>
</evidence>
<dbReference type="PANTHER" id="PTHR10429">
    <property type="entry name" value="DNA-3-METHYLADENINE GLYCOSYLASE"/>
    <property type="match status" value="1"/>
</dbReference>
<sequence>MNMQITEEKDSMNSQKNFQRLLYSDYDVPCFTFAKNLLGILLCRRLETGEVVKGIIIETECYPGGIDKASLSFEGKKTERNTPMFMSPGTAFVYLTYGMYHCFNISSQGDGAAVLLRAIEPKYGIEAMRKNRINSYKGKTSARKKPFTNLDLCSGPSKLCMSFAIDRSLNKEDMVESDKLWLEWPSDKSQSLNEDKQIVACARIGIDSVGKEWASKPYRFYLYGNPYVSKRDKKAEQSFAINVNS</sequence>
<dbReference type="EMBL" id="JAPXFL010000002">
    <property type="protein sequence ID" value="KAK9510669.1"/>
    <property type="molecule type" value="Genomic_DNA"/>
</dbReference>
<accession>A0AAW1DQ98</accession>
<reference evidence="14 15" key="1">
    <citation type="submission" date="2022-12" db="EMBL/GenBank/DDBJ databases">
        <title>Chromosome-level genome assembly of true bugs.</title>
        <authorList>
            <person name="Ma L."/>
            <person name="Li H."/>
        </authorList>
    </citation>
    <scope>NUCLEOTIDE SEQUENCE [LARGE SCALE GENOMIC DNA]</scope>
    <source>
        <strain evidence="14">Lab_2022b</strain>
    </source>
</reference>
<evidence type="ECO:0000256" key="3">
    <source>
        <dbReference type="ARBA" id="ARBA00009232"/>
    </source>
</evidence>
<gene>
    <name evidence="14" type="ORF">O3M35_005406</name>
</gene>
<evidence type="ECO:0000256" key="5">
    <source>
        <dbReference type="ARBA" id="ARBA00022763"/>
    </source>
</evidence>
<dbReference type="InterPro" id="IPR036995">
    <property type="entry name" value="MPG_sf"/>
</dbReference>
<dbReference type="PANTHER" id="PTHR10429:SF0">
    <property type="entry name" value="DNA-3-METHYLADENINE GLYCOSYLASE"/>
    <property type="match status" value="1"/>
</dbReference>
<evidence type="ECO:0000256" key="1">
    <source>
        <dbReference type="ARBA" id="ARBA00000086"/>
    </source>
</evidence>
<evidence type="ECO:0000256" key="4">
    <source>
        <dbReference type="ARBA" id="ARBA00012000"/>
    </source>
</evidence>
<keyword evidence="5" id="KW-0227">DNA damage</keyword>
<comment type="function">
    <text evidence="2">Hydrolysis of the deoxyribose N-glycosidic bond to excise 3-methyladenine, and 7-methylguanine from the damaged DNA polymer formed by alkylation lesions.</text>
</comment>
<evidence type="ECO:0000256" key="13">
    <source>
        <dbReference type="ARBA" id="ARBA00082988"/>
    </source>
</evidence>
<dbReference type="GO" id="GO:0003905">
    <property type="term" value="F:alkylbase DNA N-glycosylase activity"/>
    <property type="evidence" value="ECO:0007669"/>
    <property type="project" value="UniProtKB-EC"/>
</dbReference>
<evidence type="ECO:0000256" key="6">
    <source>
        <dbReference type="ARBA" id="ARBA00022801"/>
    </source>
</evidence>
<dbReference type="Gene3D" id="3.10.300.10">
    <property type="entry name" value="Methylpurine-DNA glycosylase (MPG)"/>
    <property type="match status" value="1"/>
</dbReference>
<evidence type="ECO:0000313" key="14">
    <source>
        <dbReference type="EMBL" id="KAK9510669.1"/>
    </source>
</evidence>
<comment type="caution">
    <text evidence="14">The sequence shown here is derived from an EMBL/GenBank/DDBJ whole genome shotgun (WGS) entry which is preliminary data.</text>
</comment>
<dbReference type="SUPFAM" id="SSF50486">
    <property type="entry name" value="FMT C-terminal domain-like"/>
    <property type="match status" value="1"/>
</dbReference>
<proteinExistence type="inferred from homology"/>
<dbReference type="InterPro" id="IPR011034">
    <property type="entry name" value="Formyl_transferase-like_C_sf"/>
</dbReference>
<organism evidence="14 15">
    <name type="scientific">Rhynocoris fuscipes</name>
    <dbReference type="NCBI Taxonomy" id="488301"/>
    <lineage>
        <taxon>Eukaryota</taxon>
        <taxon>Metazoa</taxon>
        <taxon>Ecdysozoa</taxon>
        <taxon>Arthropoda</taxon>
        <taxon>Hexapoda</taxon>
        <taxon>Insecta</taxon>
        <taxon>Pterygota</taxon>
        <taxon>Neoptera</taxon>
        <taxon>Paraneoptera</taxon>
        <taxon>Hemiptera</taxon>
        <taxon>Heteroptera</taxon>
        <taxon>Panheteroptera</taxon>
        <taxon>Cimicomorpha</taxon>
        <taxon>Reduviidae</taxon>
        <taxon>Harpactorinae</taxon>
        <taxon>Harpactorini</taxon>
        <taxon>Rhynocoris</taxon>
    </lineage>
</organism>